<accession>A0A8R1UP68</accession>
<keyword evidence="2" id="KW-1185">Reference proteome</keyword>
<dbReference type="Proteomes" id="UP000005239">
    <property type="component" value="Unassembled WGS sequence"/>
</dbReference>
<accession>A0A2A6B859</accession>
<reference evidence="2" key="1">
    <citation type="journal article" date="2008" name="Nat. Genet.">
        <title>The Pristionchus pacificus genome provides a unique perspective on nematode lifestyle and parasitism.</title>
        <authorList>
            <person name="Dieterich C."/>
            <person name="Clifton S.W."/>
            <person name="Schuster L.N."/>
            <person name="Chinwalla A."/>
            <person name="Delehaunty K."/>
            <person name="Dinkelacker I."/>
            <person name="Fulton L."/>
            <person name="Fulton R."/>
            <person name="Godfrey J."/>
            <person name="Minx P."/>
            <person name="Mitreva M."/>
            <person name="Roeseler W."/>
            <person name="Tian H."/>
            <person name="Witte H."/>
            <person name="Yang S.P."/>
            <person name="Wilson R.K."/>
            <person name="Sommer R.J."/>
        </authorList>
    </citation>
    <scope>NUCLEOTIDE SEQUENCE [LARGE SCALE GENOMIC DNA]</scope>
    <source>
        <strain evidence="2">PS312</strain>
    </source>
</reference>
<dbReference type="AlphaFoldDB" id="A0A2A6B859"/>
<evidence type="ECO:0000313" key="1">
    <source>
        <dbReference type="EnsemblMetazoa" id="PPA35228.1"/>
    </source>
</evidence>
<reference evidence="1" key="2">
    <citation type="submission" date="2022-06" db="UniProtKB">
        <authorList>
            <consortium name="EnsemblMetazoa"/>
        </authorList>
    </citation>
    <scope>IDENTIFICATION</scope>
    <source>
        <strain evidence="1">PS312</strain>
    </source>
</reference>
<sequence length="423" mass="47030">NGCLIDPNVPSDNIQQCNRETHYMMKTGSSVTHGNFTIRGCAQSEACSARKTMFRTVASSSSKMERLSKFVAAKQICATSYRYSTPIRSSSQYMRRAIYAQYMSTRAPYLHTIECFAGQKTERGGIMIADIPTNEGCRSITENGSRVDLCCCKANFCNTRSIGKTYKDQQKGYLEDLHAKGMALLPALTHEPRAPSRNEPRRKLNPFAKVASRVDHESRIVGWKNKNLLRQNQKSTAIAATTTMAVPVWDLPQNGPYPIEYRQFQTTSTVASTSTSSIRVYDEPYELGRSPIGHPESTAETFFSQITVSEIKCFGQQQSQRGPLIHAGILRTWSKISCSDVTHCMKAYADDSSQFGRITLHIKWGPQRETLLASPSEVCDWVDDKDIGKIHLCCCKGNYCNPAASLTGLLPIAVVAIVAINLY</sequence>
<proteinExistence type="predicted"/>
<protein>
    <submittedName>
        <fullName evidence="1">Uncharacterized protein</fullName>
    </submittedName>
</protein>
<name>A0A2A6B859_PRIPA</name>
<gene>
    <name evidence="1" type="primary">WBGene00273597</name>
</gene>
<organism evidence="1 2">
    <name type="scientific">Pristionchus pacificus</name>
    <name type="common">Parasitic nematode worm</name>
    <dbReference type="NCBI Taxonomy" id="54126"/>
    <lineage>
        <taxon>Eukaryota</taxon>
        <taxon>Metazoa</taxon>
        <taxon>Ecdysozoa</taxon>
        <taxon>Nematoda</taxon>
        <taxon>Chromadorea</taxon>
        <taxon>Rhabditida</taxon>
        <taxon>Rhabditina</taxon>
        <taxon>Diplogasteromorpha</taxon>
        <taxon>Diplogasteroidea</taxon>
        <taxon>Neodiplogasteridae</taxon>
        <taxon>Pristionchus</taxon>
    </lineage>
</organism>
<dbReference type="EnsemblMetazoa" id="PPA35228.1">
    <property type="protein sequence ID" value="PPA35228.1"/>
    <property type="gene ID" value="WBGene00273597"/>
</dbReference>
<evidence type="ECO:0000313" key="2">
    <source>
        <dbReference type="Proteomes" id="UP000005239"/>
    </source>
</evidence>